<dbReference type="Proteomes" id="UP001201980">
    <property type="component" value="Unassembled WGS sequence"/>
</dbReference>
<proteinExistence type="predicted"/>
<feature type="compositionally biased region" description="Low complexity" evidence="1">
    <location>
        <begin position="513"/>
        <end position="523"/>
    </location>
</feature>
<name>A0AAD5WUA7_9PEZI</name>
<feature type="compositionally biased region" description="Polar residues" evidence="1">
    <location>
        <begin position="1"/>
        <end position="21"/>
    </location>
</feature>
<protein>
    <submittedName>
        <fullName evidence="2">Uncharacterized protein</fullName>
    </submittedName>
</protein>
<feature type="region of interest" description="Disordered" evidence="1">
    <location>
        <begin position="505"/>
        <end position="535"/>
    </location>
</feature>
<feature type="region of interest" description="Disordered" evidence="1">
    <location>
        <begin position="1"/>
        <end position="104"/>
    </location>
</feature>
<sequence length="595" mass="66619">MTDSNGADDNMSWVTAQTGGEQSEPPLVHESFAALNLGPPPHPPPRRRPPLHTGQRQAPPVAPLLLDPSRHASPQPVREETRPSLSVPRPMRPSKTRSPTRRGSISSISRIYLQVSCNVPAHTHSQHDADRGIVCRSSRRVRDLYPDSLLVPLVPMDRGYSCLILESMVQTWKTSSHVRVRPGMDDFQELYELSLALWDYQCSTQPFKNFADTTVRSLFDYDHEYRKARSKAWAFIAVVFWYPTEFGRSIMDVRELPEMSAGHLHKPPSPTSPSSFQYPTPVDLQVLRTIVPPELHENIKTEVQSWIYDTYTGLLTTRETRRLGDKLRETFEEYGYIVVKPGDNPTSNSSGSINSNSSEARFFSQRTVVDLYRILLVFVGPGITTSRQQQPSLRANVVIGSRFAWPFTRQDPSSIKRKVDDWYHKTFSDMVYQREEVREKFNEVRSVMTGLQDEVLSSDHHELPAMSGGASGFAGAPPPMQHMSRGSFDATRIGGVMVNAYGPLEQQQDLRPRSPSRGPPWSGVANGDHGYTASPVGYEPGGSIAARVVDGNGVTSNGEDHMGGRDENEDEIQVEEGHVENHSPHSYLGHWNNAV</sequence>
<organism evidence="2 3">
    <name type="scientific">Zalerion maritima</name>
    <dbReference type="NCBI Taxonomy" id="339359"/>
    <lineage>
        <taxon>Eukaryota</taxon>
        <taxon>Fungi</taxon>
        <taxon>Dikarya</taxon>
        <taxon>Ascomycota</taxon>
        <taxon>Pezizomycotina</taxon>
        <taxon>Sordariomycetes</taxon>
        <taxon>Lulworthiomycetidae</taxon>
        <taxon>Lulworthiales</taxon>
        <taxon>Lulworthiaceae</taxon>
        <taxon>Zalerion</taxon>
    </lineage>
</organism>
<evidence type="ECO:0000313" key="2">
    <source>
        <dbReference type="EMBL" id="KAJ2902344.1"/>
    </source>
</evidence>
<dbReference type="EMBL" id="JAKWBI020000115">
    <property type="protein sequence ID" value="KAJ2902344.1"/>
    <property type="molecule type" value="Genomic_DNA"/>
</dbReference>
<evidence type="ECO:0000256" key="1">
    <source>
        <dbReference type="SAM" id="MobiDB-lite"/>
    </source>
</evidence>
<gene>
    <name evidence="2" type="ORF">MKZ38_000661</name>
</gene>
<keyword evidence="3" id="KW-1185">Reference proteome</keyword>
<dbReference type="AlphaFoldDB" id="A0AAD5WUA7"/>
<reference evidence="2" key="1">
    <citation type="submission" date="2022-07" db="EMBL/GenBank/DDBJ databases">
        <title>Draft genome sequence of Zalerion maritima ATCC 34329, a (micro)plastics degrading marine fungus.</title>
        <authorList>
            <person name="Paco A."/>
            <person name="Goncalves M.F.M."/>
            <person name="Rocha-Santos T.A.P."/>
            <person name="Alves A."/>
        </authorList>
    </citation>
    <scope>NUCLEOTIDE SEQUENCE</scope>
    <source>
        <strain evidence="2">ATCC 34329</strain>
    </source>
</reference>
<accession>A0AAD5WUA7</accession>
<evidence type="ECO:0000313" key="3">
    <source>
        <dbReference type="Proteomes" id="UP001201980"/>
    </source>
</evidence>
<comment type="caution">
    <text evidence="2">The sequence shown here is derived from an EMBL/GenBank/DDBJ whole genome shotgun (WGS) entry which is preliminary data.</text>
</comment>